<evidence type="ECO:0000313" key="5">
    <source>
        <dbReference type="EMBL" id="KAF7149255.1"/>
    </source>
</evidence>
<comment type="caution">
    <text evidence="5">The sequence shown here is derived from an EMBL/GenBank/DDBJ whole genome shotgun (WGS) entry which is preliminary data.</text>
</comment>
<name>A0A834HBH8_RHOSS</name>
<keyword evidence="3" id="KW-0862">Zinc</keyword>
<protein>
    <recommendedName>
        <fullName evidence="4">Phorbol-ester/DAG-type domain-containing protein</fullName>
    </recommendedName>
</protein>
<evidence type="ECO:0000256" key="3">
    <source>
        <dbReference type="ARBA" id="ARBA00022833"/>
    </source>
</evidence>
<gene>
    <name evidence="5" type="ORF">RHSIM_Rhsim03G0012500</name>
</gene>
<sequence length="599" mass="68869">MQVVQVQNLGHDHPLMLIKAEETEAIWDLSCYACEQPISISSSSSSYYGCKRCVFFLHKTCAELPHNMTHPYHPQHPLTLLPSPPQATHSCDVCRGRCNRFTYRCHDCDYDIDMKCALAVLSIQQSIKHTSHPHQLIILQMESMFLCYACGIKHEGTSFLCTTCGFWINEECASSPINLKLNKHHHHTLSLIYFIPQEVYQHRSPYCEICSKRIYRRFWVYSCSECRYLVHLHCAVLDKKNNETDNQSHDRGLNPINLSSSNLATATSDTDLHKVICLPVPYTSDIITQFIKNTAIQGKHEGAAEIKHGSHDHPLTLYEEPIHHASSHFNVAWNFQKCCGCAQTISAPFYCCVECEFYLHVWCAKLPEELRHPAHPQHTLSLTTTLAAKCTCCSLFGSIFLYKCKECYFYLDCKCASLPRVIKHKGHDKHTLALRPTYSSGTCTSCSASFIISFECRGCKFNLCVRCAILPRTVRHRYDKHPFTLTYSPPPYRTDDDFCEICEEGIDSNRWFYHCGECGQYLHTDCILPVDQFSNMLYNRKSINSRKHPHPLIRVIANPRKWCRLCKTRIAADSERYGCPPCYFYLCDSCEEKEIEGEI</sequence>
<accession>A0A834HBH8</accession>
<dbReference type="PANTHER" id="PTHR32410">
    <property type="entry name" value="CYSTEINE/HISTIDINE-RICH C1 DOMAIN FAMILY PROTEIN"/>
    <property type="match status" value="1"/>
</dbReference>
<proteinExistence type="predicted"/>
<keyword evidence="1" id="KW-0479">Metal-binding</keyword>
<dbReference type="InterPro" id="IPR053192">
    <property type="entry name" value="Vacuole_Formation_Reg"/>
</dbReference>
<feature type="domain" description="Phorbol-ester/DAG-type" evidence="4">
    <location>
        <begin position="192"/>
        <end position="240"/>
    </location>
</feature>
<evidence type="ECO:0000259" key="4">
    <source>
        <dbReference type="SMART" id="SM00109"/>
    </source>
</evidence>
<keyword evidence="6" id="KW-1185">Reference proteome</keyword>
<dbReference type="Proteomes" id="UP000626092">
    <property type="component" value="Unassembled WGS sequence"/>
</dbReference>
<evidence type="ECO:0000256" key="1">
    <source>
        <dbReference type="ARBA" id="ARBA00022723"/>
    </source>
</evidence>
<dbReference type="SMART" id="SM00109">
    <property type="entry name" value="C1"/>
    <property type="match status" value="3"/>
</dbReference>
<keyword evidence="2" id="KW-0677">Repeat</keyword>
<dbReference type="InterPro" id="IPR002219">
    <property type="entry name" value="PKC_DAG/PE"/>
</dbReference>
<evidence type="ECO:0000256" key="2">
    <source>
        <dbReference type="ARBA" id="ARBA00022737"/>
    </source>
</evidence>
<evidence type="ECO:0000313" key="6">
    <source>
        <dbReference type="Proteomes" id="UP000626092"/>
    </source>
</evidence>
<dbReference type="GO" id="GO:0046872">
    <property type="term" value="F:metal ion binding"/>
    <property type="evidence" value="ECO:0007669"/>
    <property type="project" value="UniProtKB-KW"/>
</dbReference>
<dbReference type="OrthoDB" id="1596030at2759"/>
<dbReference type="InterPro" id="IPR046349">
    <property type="entry name" value="C1-like_sf"/>
</dbReference>
<dbReference type="AlphaFoldDB" id="A0A834HBH8"/>
<dbReference type="SUPFAM" id="SSF57889">
    <property type="entry name" value="Cysteine-rich domain"/>
    <property type="match status" value="4"/>
</dbReference>
<dbReference type="PANTHER" id="PTHR32410:SF216">
    <property type="entry name" value="PHORBOL-ESTER_DAG-TYPE DOMAIN-CONTAINING PROTEIN"/>
    <property type="match status" value="1"/>
</dbReference>
<feature type="domain" description="Phorbol-ester/DAG-type" evidence="4">
    <location>
        <begin position="76"/>
        <end position="122"/>
    </location>
</feature>
<dbReference type="Pfam" id="PF03107">
    <property type="entry name" value="C1_2"/>
    <property type="match status" value="6"/>
</dbReference>
<feature type="domain" description="Phorbol-ester/DAG-type" evidence="4">
    <location>
        <begin position="481"/>
        <end position="532"/>
    </location>
</feature>
<organism evidence="5 6">
    <name type="scientific">Rhododendron simsii</name>
    <name type="common">Sims's rhododendron</name>
    <dbReference type="NCBI Taxonomy" id="118357"/>
    <lineage>
        <taxon>Eukaryota</taxon>
        <taxon>Viridiplantae</taxon>
        <taxon>Streptophyta</taxon>
        <taxon>Embryophyta</taxon>
        <taxon>Tracheophyta</taxon>
        <taxon>Spermatophyta</taxon>
        <taxon>Magnoliopsida</taxon>
        <taxon>eudicotyledons</taxon>
        <taxon>Gunneridae</taxon>
        <taxon>Pentapetalae</taxon>
        <taxon>asterids</taxon>
        <taxon>Ericales</taxon>
        <taxon>Ericaceae</taxon>
        <taxon>Ericoideae</taxon>
        <taxon>Rhodoreae</taxon>
        <taxon>Rhododendron</taxon>
    </lineage>
</organism>
<dbReference type="InterPro" id="IPR004146">
    <property type="entry name" value="DC1"/>
</dbReference>
<dbReference type="EMBL" id="WJXA01000003">
    <property type="protein sequence ID" value="KAF7149255.1"/>
    <property type="molecule type" value="Genomic_DNA"/>
</dbReference>
<reference evidence="5" key="1">
    <citation type="submission" date="2019-11" db="EMBL/GenBank/DDBJ databases">
        <authorList>
            <person name="Liu Y."/>
            <person name="Hou J."/>
            <person name="Li T.-Q."/>
            <person name="Guan C.-H."/>
            <person name="Wu X."/>
            <person name="Wu H.-Z."/>
            <person name="Ling F."/>
            <person name="Zhang R."/>
            <person name="Shi X.-G."/>
            <person name="Ren J.-P."/>
            <person name="Chen E.-F."/>
            <person name="Sun J.-M."/>
        </authorList>
    </citation>
    <scope>NUCLEOTIDE SEQUENCE</scope>
    <source>
        <strain evidence="5">Adult_tree_wgs_1</strain>
        <tissue evidence="5">Leaves</tissue>
    </source>
</reference>